<dbReference type="InterPro" id="IPR013325">
    <property type="entry name" value="RNA_pol_sigma_r2"/>
</dbReference>
<dbReference type="EMBL" id="BSNC01000005">
    <property type="protein sequence ID" value="GLP97011.1"/>
    <property type="molecule type" value="Genomic_DNA"/>
</dbReference>
<dbReference type="GO" id="GO:0003677">
    <property type="term" value="F:DNA binding"/>
    <property type="evidence" value="ECO:0007669"/>
    <property type="project" value="UniProtKB-KW"/>
</dbReference>
<proteinExistence type="inferred from homology"/>
<organism evidence="9 10">
    <name type="scientific">Paraferrimonas sedimenticola</name>
    <dbReference type="NCBI Taxonomy" id="375674"/>
    <lineage>
        <taxon>Bacteria</taxon>
        <taxon>Pseudomonadati</taxon>
        <taxon>Pseudomonadota</taxon>
        <taxon>Gammaproteobacteria</taxon>
        <taxon>Alteromonadales</taxon>
        <taxon>Ferrimonadaceae</taxon>
        <taxon>Paraferrimonas</taxon>
    </lineage>
</organism>
<dbReference type="InterPro" id="IPR039425">
    <property type="entry name" value="RNA_pol_sigma-70-like"/>
</dbReference>
<comment type="similarity">
    <text evidence="1">Belongs to the sigma-70 factor family. ECF subfamily.</text>
</comment>
<accession>A0AA37RX39</accession>
<feature type="domain" description="RNA polymerase sigma factor 70 region 4 type 2" evidence="8">
    <location>
        <begin position="125"/>
        <end position="177"/>
    </location>
</feature>
<evidence type="ECO:0000256" key="5">
    <source>
        <dbReference type="ARBA" id="ARBA00023163"/>
    </source>
</evidence>
<dbReference type="RefSeq" id="WP_095504316.1">
    <property type="nucleotide sequence ID" value="NZ_BSNC01000005.1"/>
</dbReference>
<protein>
    <submittedName>
        <fullName evidence="9">RNA polymerase sigma factor</fullName>
    </submittedName>
</protein>
<dbReference type="PANTHER" id="PTHR43133:SF8">
    <property type="entry name" value="RNA POLYMERASE SIGMA FACTOR HI_1459-RELATED"/>
    <property type="match status" value="1"/>
</dbReference>
<feature type="region of interest" description="Disordered" evidence="6">
    <location>
        <begin position="99"/>
        <end position="120"/>
    </location>
</feature>
<keyword evidence="10" id="KW-1185">Reference proteome</keyword>
<gene>
    <name evidence="9" type="ORF">GCM10007895_23170</name>
</gene>
<dbReference type="GO" id="GO:0006352">
    <property type="term" value="P:DNA-templated transcription initiation"/>
    <property type="evidence" value="ECO:0007669"/>
    <property type="project" value="InterPro"/>
</dbReference>
<dbReference type="NCBIfam" id="TIGR02937">
    <property type="entry name" value="sigma70-ECF"/>
    <property type="match status" value="1"/>
</dbReference>
<comment type="caution">
    <text evidence="9">The sequence shown here is derived from an EMBL/GenBank/DDBJ whole genome shotgun (WGS) entry which is preliminary data.</text>
</comment>
<keyword evidence="4" id="KW-0238">DNA-binding</keyword>
<evidence type="ECO:0000256" key="6">
    <source>
        <dbReference type="SAM" id="MobiDB-lite"/>
    </source>
</evidence>
<dbReference type="Pfam" id="PF08281">
    <property type="entry name" value="Sigma70_r4_2"/>
    <property type="match status" value="1"/>
</dbReference>
<dbReference type="PANTHER" id="PTHR43133">
    <property type="entry name" value="RNA POLYMERASE ECF-TYPE SIGMA FACTO"/>
    <property type="match status" value="1"/>
</dbReference>
<dbReference type="Gene3D" id="1.10.10.10">
    <property type="entry name" value="Winged helix-like DNA-binding domain superfamily/Winged helix DNA-binding domain"/>
    <property type="match status" value="1"/>
</dbReference>
<dbReference type="Pfam" id="PF04542">
    <property type="entry name" value="Sigma70_r2"/>
    <property type="match status" value="1"/>
</dbReference>
<dbReference type="SUPFAM" id="SSF88659">
    <property type="entry name" value="Sigma3 and sigma4 domains of RNA polymerase sigma factors"/>
    <property type="match status" value="1"/>
</dbReference>
<keyword evidence="5" id="KW-0804">Transcription</keyword>
<evidence type="ECO:0000313" key="9">
    <source>
        <dbReference type="EMBL" id="GLP97011.1"/>
    </source>
</evidence>
<dbReference type="AlphaFoldDB" id="A0AA37RX39"/>
<evidence type="ECO:0000259" key="7">
    <source>
        <dbReference type="Pfam" id="PF04542"/>
    </source>
</evidence>
<dbReference type="InterPro" id="IPR013249">
    <property type="entry name" value="RNA_pol_sigma70_r4_t2"/>
</dbReference>
<dbReference type="InterPro" id="IPR013324">
    <property type="entry name" value="RNA_pol_sigma_r3/r4-like"/>
</dbReference>
<dbReference type="GO" id="GO:0016987">
    <property type="term" value="F:sigma factor activity"/>
    <property type="evidence" value="ECO:0007669"/>
    <property type="project" value="UniProtKB-KW"/>
</dbReference>
<sequence>MAVTPLDNEAQWIALAANGRDAKAFGVLAKHYQQALRQYCRRLCKNQWADADDLAQDTLIKAFDKLASFRGEGSLQDWLFKIAYFEYLNKLRQQKPLQPFDEQSVSNTQDSPSSDGGMAGAEATRDLERAMTQLSTEQRACLTLHFAFGYSHSEISNQLEMPLGSVKSHITRAKTRLTELLQQKVRIAVDSVA</sequence>
<dbReference type="Gene3D" id="1.10.1740.10">
    <property type="match status" value="1"/>
</dbReference>
<dbReference type="CDD" id="cd06171">
    <property type="entry name" value="Sigma70_r4"/>
    <property type="match status" value="1"/>
</dbReference>
<dbReference type="Proteomes" id="UP001161422">
    <property type="component" value="Unassembled WGS sequence"/>
</dbReference>
<name>A0AA37RX39_9GAMM</name>
<dbReference type="InterPro" id="IPR014284">
    <property type="entry name" value="RNA_pol_sigma-70_dom"/>
</dbReference>
<reference evidence="9" key="2">
    <citation type="submission" date="2023-01" db="EMBL/GenBank/DDBJ databases">
        <title>Draft genome sequence of Paraferrimonas sedimenticola strain NBRC 101628.</title>
        <authorList>
            <person name="Sun Q."/>
            <person name="Mori K."/>
        </authorList>
    </citation>
    <scope>NUCLEOTIDE SEQUENCE</scope>
    <source>
        <strain evidence="9">NBRC 101628</strain>
    </source>
</reference>
<evidence type="ECO:0000256" key="2">
    <source>
        <dbReference type="ARBA" id="ARBA00023015"/>
    </source>
</evidence>
<dbReference type="InterPro" id="IPR007627">
    <property type="entry name" value="RNA_pol_sigma70_r2"/>
</dbReference>
<keyword evidence="3" id="KW-0731">Sigma factor</keyword>
<dbReference type="SUPFAM" id="SSF88946">
    <property type="entry name" value="Sigma2 domain of RNA polymerase sigma factors"/>
    <property type="match status" value="1"/>
</dbReference>
<reference evidence="9" key="1">
    <citation type="journal article" date="2014" name="Int. J. Syst. Evol. Microbiol.">
        <title>Complete genome sequence of Corynebacterium casei LMG S-19264T (=DSM 44701T), isolated from a smear-ripened cheese.</title>
        <authorList>
            <consortium name="US DOE Joint Genome Institute (JGI-PGF)"/>
            <person name="Walter F."/>
            <person name="Albersmeier A."/>
            <person name="Kalinowski J."/>
            <person name="Ruckert C."/>
        </authorList>
    </citation>
    <scope>NUCLEOTIDE SEQUENCE</scope>
    <source>
        <strain evidence="9">NBRC 101628</strain>
    </source>
</reference>
<evidence type="ECO:0000256" key="1">
    <source>
        <dbReference type="ARBA" id="ARBA00010641"/>
    </source>
</evidence>
<evidence type="ECO:0000313" key="10">
    <source>
        <dbReference type="Proteomes" id="UP001161422"/>
    </source>
</evidence>
<evidence type="ECO:0000256" key="4">
    <source>
        <dbReference type="ARBA" id="ARBA00023125"/>
    </source>
</evidence>
<keyword evidence="2" id="KW-0805">Transcription regulation</keyword>
<feature type="domain" description="RNA polymerase sigma-70 region 2" evidence="7">
    <location>
        <begin position="28"/>
        <end position="95"/>
    </location>
</feature>
<evidence type="ECO:0000256" key="3">
    <source>
        <dbReference type="ARBA" id="ARBA00023082"/>
    </source>
</evidence>
<dbReference type="InterPro" id="IPR036388">
    <property type="entry name" value="WH-like_DNA-bd_sf"/>
</dbReference>
<evidence type="ECO:0000259" key="8">
    <source>
        <dbReference type="Pfam" id="PF08281"/>
    </source>
</evidence>
<feature type="compositionally biased region" description="Polar residues" evidence="6">
    <location>
        <begin position="101"/>
        <end position="114"/>
    </location>
</feature>